<dbReference type="InterPro" id="IPR026714">
    <property type="entry name" value="SMAP"/>
</dbReference>
<evidence type="ECO:0000256" key="3">
    <source>
        <dbReference type="SAM" id="MobiDB-lite"/>
    </source>
</evidence>
<reference evidence="5 6" key="1">
    <citation type="submission" date="2024-04" db="EMBL/GenBank/DDBJ databases">
        <authorList>
            <consortium name="Genoscope - CEA"/>
            <person name="William W."/>
        </authorList>
    </citation>
    <scope>NUCLEOTIDE SEQUENCE [LARGE SCALE GENOMIC DNA]</scope>
</reference>
<feature type="compositionally biased region" description="Basic and acidic residues" evidence="3">
    <location>
        <begin position="30"/>
        <end position="40"/>
    </location>
</feature>
<dbReference type="PANTHER" id="PTHR22175">
    <property type="entry name" value="SMALL ACIDIC PROTEIN-RELATED"/>
    <property type="match status" value="1"/>
</dbReference>
<dbReference type="EMBL" id="CAXITT010000100">
    <property type="protein sequence ID" value="CAL1531902.1"/>
    <property type="molecule type" value="Genomic_DNA"/>
</dbReference>
<evidence type="ECO:0000259" key="4">
    <source>
        <dbReference type="Pfam" id="PF15477"/>
    </source>
</evidence>
<gene>
    <name evidence="5" type="ORF">GSLYS_00005992001</name>
</gene>
<sequence length="190" mass="21225">MSSATEKDGDNKETTLENVHSANSWETADLGDKQRNEKFLRLMGAAKKEHHGKIVIGDHNPSLAHKRGRREEQHLEDDLAEQYEQSLEHRLASGKRGHLGLGYRPESESDPETKNEEEEESAVVAKPEEDKAEDDDEEENAGDEEKDASRKSSVTKINEKSQGGKGDENNSNEDSPEPEVKKKKCSKDSS</sequence>
<evidence type="ECO:0000313" key="6">
    <source>
        <dbReference type="Proteomes" id="UP001497497"/>
    </source>
</evidence>
<comment type="similarity">
    <text evidence="1">Belongs to the SMAP family.</text>
</comment>
<comment type="caution">
    <text evidence="5">The sequence shown here is derived from an EMBL/GenBank/DDBJ whole genome shotgun (WGS) entry which is preliminary data.</text>
</comment>
<dbReference type="Pfam" id="PF15477">
    <property type="entry name" value="SMAP"/>
    <property type="match status" value="1"/>
</dbReference>
<feature type="compositionally biased region" description="Basic residues" evidence="3">
    <location>
        <begin position="181"/>
        <end position="190"/>
    </location>
</feature>
<feature type="compositionally biased region" description="Basic and acidic residues" evidence="3">
    <location>
        <begin position="105"/>
        <end position="114"/>
    </location>
</feature>
<evidence type="ECO:0000313" key="5">
    <source>
        <dbReference type="EMBL" id="CAL1531902.1"/>
    </source>
</evidence>
<feature type="compositionally biased region" description="Polar residues" evidence="3">
    <location>
        <begin position="16"/>
        <end position="26"/>
    </location>
</feature>
<dbReference type="AlphaFoldDB" id="A0AAV2HE49"/>
<feature type="region of interest" description="Disordered" evidence="3">
    <location>
        <begin position="1"/>
        <end position="190"/>
    </location>
</feature>
<evidence type="ECO:0000256" key="1">
    <source>
        <dbReference type="ARBA" id="ARBA00006502"/>
    </source>
</evidence>
<dbReference type="PANTHER" id="PTHR22175:SF0">
    <property type="entry name" value="SMALL ACIDIC PROTEIN"/>
    <property type="match status" value="1"/>
</dbReference>
<feature type="compositionally biased region" description="Basic and acidic residues" evidence="3">
    <location>
        <begin position="1"/>
        <end position="15"/>
    </location>
</feature>
<organism evidence="5 6">
    <name type="scientific">Lymnaea stagnalis</name>
    <name type="common">Great pond snail</name>
    <name type="synonym">Helix stagnalis</name>
    <dbReference type="NCBI Taxonomy" id="6523"/>
    <lineage>
        <taxon>Eukaryota</taxon>
        <taxon>Metazoa</taxon>
        <taxon>Spiralia</taxon>
        <taxon>Lophotrochozoa</taxon>
        <taxon>Mollusca</taxon>
        <taxon>Gastropoda</taxon>
        <taxon>Heterobranchia</taxon>
        <taxon>Euthyneura</taxon>
        <taxon>Panpulmonata</taxon>
        <taxon>Hygrophila</taxon>
        <taxon>Lymnaeoidea</taxon>
        <taxon>Lymnaeidae</taxon>
        <taxon>Lymnaea</taxon>
    </lineage>
</organism>
<feature type="compositionally biased region" description="Acidic residues" evidence="3">
    <location>
        <begin position="130"/>
        <end position="146"/>
    </location>
</feature>
<proteinExistence type="inferred from homology"/>
<name>A0AAV2HE49_LYMST</name>
<keyword evidence="6" id="KW-1185">Reference proteome</keyword>
<protein>
    <recommendedName>
        <fullName evidence="2">Small acidic protein</fullName>
    </recommendedName>
</protein>
<feature type="domain" description="Small acidic protein-like" evidence="4">
    <location>
        <begin position="25"/>
        <end position="102"/>
    </location>
</feature>
<evidence type="ECO:0000256" key="2">
    <source>
        <dbReference type="ARBA" id="ARBA00016161"/>
    </source>
</evidence>
<dbReference type="Proteomes" id="UP001497497">
    <property type="component" value="Unassembled WGS sequence"/>
</dbReference>
<dbReference type="InterPro" id="IPR028124">
    <property type="entry name" value="SMAP_dom"/>
</dbReference>
<accession>A0AAV2HE49</accession>